<name>A0ABX0LRF8_9BURK</name>
<keyword evidence="3" id="KW-1185">Reference proteome</keyword>
<feature type="signal peptide" evidence="1">
    <location>
        <begin position="1"/>
        <end position="31"/>
    </location>
</feature>
<protein>
    <recommendedName>
        <fullName evidence="4">DUF4034 domain-containing protein</fullName>
    </recommendedName>
</protein>
<accession>A0ABX0LRF8</accession>
<dbReference type="Proteomes" id="UP000785613">
    <property type="component" value="Unassembled WGS sequence"/>
</dbReference>
<proteinExistence type="predicted"/>
<comment type="caution">
    <text evidence="2">The sequence shown here is derived from an EMBL/GenBank/DDBJ whole genome shotgun (WGS) entry which is preliminary data.</text>
</comment>
<feature type="chain" id="PRO_5047111118" description="DUF4034 domain-containing protein" evidence="1">
    <location>
        <begin position="32"/>
        <end position="356"/>
    </location>
</feature>
<gene>
    <name evidence="2" type="ORF">F0185_17160</name>
</gene>
<dbReference type="RefSeq" id="WP_167226447.1">
    <property type="nucleotide sequence ID" value="NZ_VUYU01000010.1"/>
</dbReference>
<dbReference type="EMBL" id="VUYU01000010">
    <property type="protein sequence ID" value="NHZ35298.1"/>
    <property type="molecule type" value="Genomic_DNA"/>
</dbReference>
<sequence>MTIIARIFLGMRSLLVLAGLSASLCSHAAFAAGNEGVTPDAEARAQQEIAQETSRHVLAGDFERLETLHLRLNRPGERTPSGIWKLAIYYNQLRSFRTQVPDMNDWLEMQGQANQWQARYPDSVPARLLDVYVKLELLEITRAGRPLGKLKVVERRILDAYAIKAMQMLEDTRRLAVQANDPEWHRAMLNVAPYMRNMSANGYREKVREALARHPDYHEAYFTAALYSQPRWGGTRDGVARLAHDASHAGSKESPSMYARIFWAMDQRAYQGRLFDAGGADWPSMRASFEHMVAQYPGAWNLNGFAYFACMANDYKTMDTLVERIGPGLVPALWGAGGQATHARCLAHQAPAAARL</sequence>
<evidence type="ECO:0000313" key="2">
    <source>
        <dbReference type="EMBL" id="NHZ35298.1"/>
    </source>
</evidence>
<evidence type="ECO:0008006" key="4">
    <source>
        <dbReference type="Google" id="ProtNLM"/>
    </source>
</evidence>
<evidence type="ECO:0000313" key="3">
    <source>
        <dbReference type="Proteomes" id="UP000785613"/>
    </source>
</evidence>
<keyword evidence="1" id="KW-0732">Signal</keyword>
<evidence type="ECO:0000256" key="1">
    <source>
        <dbReference type="SAM" id="SignalP"/>
    </source>
</evidence>
<reference evidence="2 3" key="1">
    <citation type="submission" date="2019-09" db="EMBL/GenBank/DDBJ databases">
        <title>Taxonomy of Antarctic Massilia spp.: description of Massilia rubra sp. nov., Massilia aquatica sp. nov., Massilia mucilaginosa sp. nov., Massilia frigida sp. nov. isolated from streams, lakes and regoliths.</title>
        <authorList>
            <person name="Holochova P."/>
            <person name="Sedlacek I."/>
            <person name="Kralova S."/>
            <person name="Maslanova I."/>
            <person name="Busse H.-J."/>
            <person name="Stankova E."/>
            <person name="Vrbovska V."/>
            <person name="Kovarovic V."/>
            <person name="Bartak M."/>
            <person name="Svec P."/>
            <person name="Pantucek R."/>
        </authorList>
    </citation>
    <scope>NUCLEOTIDE SEQUENCE [LARGE SCALE GENOMIC DNA]</scope>
    <source>
        <strain evidence="2 3">CCM 8692</strain>
    </source>
</reference>
<organism evidence="2 3">
    <name type="scientific">Massilia rubra</name>
    <dbReference type="NCBI Taxonomy" id="2607910"/>
    <lineage>
        <taxon>Bacteria</taxon>
        <taxon>Pseudomonadati</taxon>
        <taxon>Pseudomonadota</taxon>
        <taxon>Betaproteobacteria</taxon>
        <taxon>Burkholderiales</taxon>
        <taxon>Oxalobacteraceae</taxon>
        <taxon>Telluria group</taxon>
        <taxon>Massilia</taxon>
    </lineage>
</organism>